<dbReference type="Gene3D" id="3.40.50.300">
    <property type="entry name" value="P-loop containing nucleotide triphosphate hydrolases"/>
    <property type="match status" value="1"/>
</dbReference>
<evidence type="ECO:0000313" key="4">
    <source>
        <dbReference type="Proteomes" id="UP000183926"/>
    </source>
</evidence>
<accession>A0A1I7JE19</accession>
<dbReference type="InterPro" id="IPR027417">
    <property type="entry name" value="P-loop_NTPase"/>
</dbReference>
<name>A0A1I7JE19_9PROT</name>
<evidence type="ECO:0000259" key="2">
    <source>
        <dbReference type="Pfam" id="PF05707"/>
    </source>
</evidence>
<dbReference type="Pfam" id="PF05707">
    <property type="entry name" value="Zot"/>
    <property type="match status" value="1"/>
</dbReference>
<dbReference type="InterPro" id="IPR008900">
    <property type="entry name" value="Zot_N"/>
</dbReference>
<organism evidence="3 4">
    <name type="scientific">Nitrosomonas eutropha</name>
    <dbReference type="NCBI Taxonomy" id="916"/>
    <lineage>
        <taxon>Bacteria</taxon>
        <taxon>Pseudomonadati</taxon>
        <taxon>Pseudomonadota</taxon>
        <taxon>Betaproteobacteria</taxon>
        <taxon>Nitrosomonadales</taxon>
        <taxon>Nitrosomonadaceae</taxon>
        <taxon>Nitrosomonas</taxon>
    </lineage>
</organism>
<reference evidence="3 4" key="1">
    <citation type="submission" date="2016-10" db="EMBL/GenBank/DDBJ databases">
        <authorList>
            <person name="de Groot N.N."/>
        </authorList>
    </citation>
    <scope>NUCLEOTIDE SEQUENCE [LARGE SCALE GENOMIC DNA]</scope>
    <source>
        <strain evidence="3 4">Nm24</strain>
    </source>
</reference>
<dbReference type="SUPFAM" id="SSF52540">
    <property type="entry name" value="P-loop containing nucleoside triphosphate hydrolases"/>
    <property type="match status" value="1"/>
</dbReference>
<evidence type="ECO:0000256" key="1">
    <source>
        <dbReference type="SAM" id="Phobius"/>
    </source>
</evidence>
<evidence type="ECO:0000313" key="3">
    <source>
        <dbReference type="EMBL" id="SFU83393.1"/>
    </source>
</evidence>
<keyword evidence="1" id="KW-0472">Membrane</keyword>
<dbReference type="OrthoDB" id="8809170at2"/>
<gene>
    <name evidence="3" type="ORF">SAMN05216339_12211</name>
</gene>
<feature type="transmembrane region" description="Helical" evidence="1">
    <location>
        <begin position="190"/>
        <end position="208"/>
    </location>
</feature>
<protein>
    <submittedName>
        <fullName evidence="3">Zonular occludens toxin (Zot)</fullName>
    </submittedName>
</protein>
<dbReference type="AlphaFoldDB" id="A0A1I7JE19"/>
<feature type="domain" description="Zona occludens toxin N-terminal" evidence="2">
    <location>
        <begin position="68"/>
        <end position="173"/>
    </location>
</feature>
<dbReference type="RefSeq" id="WP_074929532.1">
    <property type="nucleotide sequence ID" value="NZ_FPBL01000022.1"/>
</dbReference>
<keyword evidence="1" id="KW-0812">Transmembrane</keyword>
<dbReference type="Proteomes" id="UP000183926">
    <property type="component" value="Unassembled WGS sequence"/>
</dbReference>
<sequence length="335" mass="37549">MLTLITGSLGTGKTALMVKLLTEHSSYPDSAVVVGVREWQGGGAYYALPGQDVLKNQALIDEIGKLPGTVYVVDEAKKIWPSRIAGKPVPEFIDSHLAESRSIAQDWIFTAQAPTQIDVALRRLIGRHIHLELTPFGVKYSESGQIREDLKFTRDESRKYDFPKESLKLYRSDDGVTDSHKKGLSLPKRLIYLGLLMVFLISIVAYFASNSTIFKSVVGMDGEKKEVQKTTETKKEGISQSQATKTASFDILPITHAPNHYYYAPRDPAIPELAKAPRIPVACVSSATRCICYDQYSQRIEEISLKRCKDFIDNKNRLAFARDQVKRPEKSQTTY</sequence>
<proteinExistence type="predicted"/>
<dbReference type="EMBL" id="FPBL01000022">
    <property type="protein sequence ID" value="SFU83393.1"/>
    <property type="molecule type" value="Genomic_DNA"/>
</dbReference>
<keyword evidence="1" id="KW-1133">Transmembrane helix</keyword>